<sequence>MLGYAWGQLRKATSAAEAASDPDEQARVTKRVTSWSRVLVGMATGRIKVGSATPVRGFPAWLTPEIVRGGFATGAAAAGGPLEPDEITLAAHVGVPPARAHLFDWFLTDDGLQKLDAWVESGLYRLELPEHGALLSVAWLLGHGRAEVANEVVRALRPWAKTVRFWPYEALEPEAPGVHVATLPVVAARLERKRPQRHVEAEREVLSVWNPFTDKVLSHWWATRSANGLLGSVLTPDWIEGAKGLLAEYRHLAAEHTLTKRHASPKENLQILITGLHACAAGEADSRTLGRVRGAVASMVAKRGEPGSPGLAELRAAQARIAATPSHSTVAHDAAARLRASGQTGAVTDPLALLHGAAGHDLRSVRSTTRQATQAPLPVLLREGIIRSAEMLAELAPQLTAETVASRYTDVPAGLLAKRLYRAFANRRSTLLLNHRAQVTVHVLPWFTLLERVGVQEHQQDLAHAQAVDLATLALRHFPGTTIPNSLIRELSRLFGLASEDVPLTYELAADIFMGSFSPVFLRAAQRAATMVGDTLYSRYYGIDYDEILTMDTAQQKPSRSRATPRTAVPNFDALVRSRARINRTRWNQDVATSGKAIEQAQLLTTHNLAALVEAGVTLEWPTQARQGWTTTKNHLAKMTGPHSLHHRKNAAYAWRQTLFYLALSSPQESAAFANDETLTHGLSSQVKLQAEALLSGLRVVIKTGAPPEHPFLGWVARPDR</sequence>
<comment type="caution">
    <text evidence="1">The sequence shown here is derived from an EMBL/GenBank/DDBJ whole genome shotgun (WGS) entry which is preliminary data.</text>
</comment>
<protein>
    <submittedName>
        <fullName evidence="1">Uncharacterized protein</fullName>
    </submittedName>
</protein>
<accession>A0A3D9L9C8</accession>
<gene>
    <name evidence="1" type="ORF">C8E99_0051</name>
</gene>
<evidence type="ECO:0000313" key="2">
    <source>
        <dbReference type="Proteomes" id="UP000256727"/>
    </source>
</evidence>
<dbReference type="EMBL" id="QREH01000001">
    <property type="protein sequence ID" value="REE02284.1"/>
    <property type="molecule type" value="Genomic_DNA"/>
</dbReference>
<reference evidence="1 2" key="1">
    <citation type="submission" date="2018-07" db="EMBL/GenBank/DDBJ databases">
        <title>Sequencing the genomes of 1000 actinobacteria strains.</title>
        <authorList>
            <person name="Klenk H.-P."/>
        </authorList>
    </citation>
    <scope>NUCLEOTIDE SEQUENCE [LARGE SCALE GENOMIC DNA]</scope>
    <source>
        <strain evidence="1 2">DSM 14442</strain>
    </source>
</reference>
<organism evidence="1 2">
    <name type="scientific">Citricoccus muralis</name>
    <dbReference type="NCBI Taxonomy" id="169134"/>
    <lineage>
        <taxon>Bacteria</taxon>
        <taxon>Bacillati</taxon>
        <taxon>Actinomycetota</taxon>
        <taxon>Actinomycetes</taxon>
        <taxon>Micrococcales</taxon>
        <taxon>Micrococcaceae</taxon>
        <taxon>Citricoccus</taxon>
    </lineage>
</organism>
<name>A0A3D9L9C8_9MICC</name>
<keyword evidence="2" id="KW-1185">Reference proteome</keyword>
<proteinExistence type="predicted"/>
<dbReference type="Proteomes" id="UP000256727">
    <property type="component" value="Unassembled WGS sequence"/>
</dbReference>
<dbReference type="OrthoDB" id="5136203at2"/>
<evidence type="ECO:0000313" key="1">
    <source>
        <dbReference type="EMBL" id="REE02284.1"/>
    </source>
</evidence>
<dbReference type="AlphaFoldDB" id="A0A3D9L9C8"/>